<accession>A0A8S2FMI5</accession>
<gene>
    <name evidence="2" type="ORF">OVA965_LOCUS37298</name>
    <name evidence="4" type="ORF">SRO942_LOCUS46194</name>
    <name evidence="3" type="ORF">TMI583_LOCUS38366</name>
</gene>
<name>A0A8S2FMI5_9BILA</name>
<dbReference type="EMBL" id="CAJNOK010034987">
    <property type="protein sequence ID" value="CAF1509212.1"/>
    <property type="molecule type" value="Genomic_DNA"/>
</dbReference>
<feature type="compositionally biased region" description="Polar residues" evidence="1">
    <location>
        <begin position="40"/>
        <end position="49"/>
    </location>
</feature>
<evidence type="ECO:0008006" key="6">
    <source>
        <dbReference type="Google" id="ProtNLM"/>
    </source>
</evidence>
<dbReference type="EMBL" id="CAJOBC010111656">
    <property type="protein sequence ID" value="CAF4530976.1"/>
    <property type="molecule type" value="Genomic_DNA"/>
</dbReference>
<dbReference type="AlphaFoldDB" id="A0A8S2FMI5"/>
<dbReference type="Proteomes" id="UP000682733">
    <property type="component" value="Unassembled WGS sequence"/>
</dbReference>
<proteinExistence type="predicted"/>
<feature type="non-terminal residue" evidence="2">
    <location>
        <position position="304"/>
    </location>
</feature>
<protein>
    <recommendedName>
        <fullName evidence="6">Retrotransposon gag domain-containing protein</fullName>
    </recommendedName>
</protein>
<organism evidence="2 5">
    <name type="scientific">Didymodactylos carnosus</name>
    <dbReference type="NCBI Taxonomy" id="1234261"/>
    <lineage>
        <taxon>Eukaryota</taxon>
        <taxon>Metazoa</taxon>
        <taxon>Spiralia</taxon>
        <taxon>Gnathifera</taxon>
        <taxon>Rotifera</taxon>
        <taxon>Eurotatoria</taxon>
        <taxon>Bdelloidea</taxon>
        <taxon>Philodinida</taxon>
        <taxon>Philodinidae</taxon>
        <taxon>Didymodactylos</taxon>
    </lineage>
</organism>
<dbReference type="Proteomes" id="UP000677228">
    <property type="component" value="Unassembled WGS sequence"/>
</dbReference>
<feature type="region of interest" description="Disordered" evidence="1">
    <location>
        <begin position="277"/>
        <end position="304"/>
    </location>
</feature>
<evidence type="ECO:0000256" key="1">
    <source>
        <dbReference type="SAM" id="MobiDB-lite"/>
    </source>
</evidence>
<evidence type="ECO:0000313" key="5">
    <source>
        <dbReference type="Proteomes" id="UP000677228"/>
    </source>
</evidence>
<feature type="non-terminal residue" evidence="2">
    <location>
        <position position="1"/>
    </location>
</feature>
<dbReference type="OrthoDB" id="6819210at2759"/>
<feature type="region of interest" description="Disordered" evidence="1">
    <location>
        <begin position="1"/>
        <end position="49"/>
    </location>
</feature>
<feature type="compositionally biased region" description="Polar residues" evidence="1">
    <location>
        <begin position="1"/>
        <end position="30"/>
    </location>
</feature>
<dbReference type="EMBL" id="CAJOBA010057046">
    <property type="protein sequence ID" value="CAF4297173.1"/>
    <property type="molecule type" value="Genomic_DNA"/>
</dbReference>
<evidence type="ECO:0000313" key="4">
    <source>
        <dbReference type="EMBL" id="CAF4530976.1"/>
    </source>
</evidence>
<sequence>HNSQLNTGDSIINSRKQKQYTTDVSSTPHRNSALPILSPSIKNPPTSSPSPAVNWFTSFPTLVPVKEIKMTSDTNSLLNMARKNRYNELDNFSGLASDDAEKFLKSIKNIFKTDESLNDRQKLEIIRDLFEFEIAFVSRYSSSLNKLTKFDKLLQRKQQDNESVTNYYDEIVPLCREVDVKMSESTIIQHLLTGVKSEFRKELFRQSPFESLINFLQAAKKEEDLQKTLEKSLNTDFKTEQPYFTFNIQRESTVQDNVYRHPNSSFRNQRSFVNPLQKSNLSNTHPSANRNQPSSSNKTEQQNR</sequence>
<evidence type="ECO:0000313" key="2">
    <source>
        <dbReference type="EMBL" id="CAF1509212.1"/>
    </source>
</evidence>
<dbReference type="Proteomes" id="UP000681722">
    <property type="component" value="Unassembled WGS sequence"/>
</dbReference>
<comment type="caution">
    <text evidence="2">The sequence shown here is derived from an EMBL/GenBank/DDBJ whole genome shotgun (WGS) entry which is preliminary data.</text>
</comment>
<evidence type="ECO:0000313" key="3">
    <source>
        <dbReference type="EMBL" id="CAF4297173.1"/>
    </source>
</evidence>
<reference evidence="2" key="1">
    <citation type="submission" date="2021-02" db="EMBL/GenBank/DDBJ databases">
        <authorList>
            <person name="Nowell W R."/>
        </authorList>
    </citation>
    <scope>NUCLEOTIDE SEQUENCE</scope>
</reference>